<organism evidence="1">
    <name type="scientific">Siphoviridae sp. ctkzC12</name>
    <dbReference type="NCBI Taxonomy" id="2826446"/>
    <lineage>
        <taxon>Viruses</taxon>
        <taxon>Duplodnaviria</taxon>
        <taxon>Heunggongvirae</taxon>
        <taxon>Uroviricota</taxon>
        <taxon>Caudoviricetes</taxon>
    </lineage>
</organism>
<evidence type="ECO:0000313" key="1">
    <source>
        <dbReference type="EMBL" id="DAD74013.1"/>
    </source>
</evidence>
<sequence length="37" mass="4683">MFDYILNFNPDYDILNRDNRKELLKDNYDFMQKIGFY</sequence>
<dbReference type="EMBL" id="BK014750">
    <property type="protein sequence ID" value="DAD74013.1"/>
    <property type="molecule type" value="Genomic_DNA"/>
</dbReference>
<proteinExistence type="predicted"/>
<reference evidence="1" key="1">
    <citation type="journal article" date="2021" name="Proc. Natl. Acad. Sci. U.S.A.">
        <title>A Catalog of Tens of Thousands of Viruses from Human Metagenomes Reveals Hidden Associations with Chronic Diseases.</title>
        <authorList>
            <person name="Tisza M.J."/>
            <person name="Buck C.B."/>
        </authorList>
    </citation>
    <scope>NUCLEOTIDE SEQUENCE</scope>
    <source>
        <strain evidence="1">CtkzC12</strain>
    </source>
</reference>
<name>A0A8S5LVC9_9CAUD</name>
<accession>A0A8S5LVC9</accession>
<protein>
    <submittedName>
        <fullName evidence="1">Uncharacterized protein</fullName>
    </submittedName>
</protein>